<dbReference type="PANTHER" id="PTHR43466:SF1">
    <property type="entry name" value="2-OXO-4-HYDROXY-4-CARBOXY-5-UREIDOIMIDAZOLINE DECARBOXYLASE-RELATED"/>
    <property type="match status" value="1"/>
</dbReference>
<comment type="pathway">
    <text evidence="4">Purine metabolism; urate degradation; (S)-allantoin from urate: step 3/3.</text>
</comment>
<evidence type="ECO:0000256" key="5">
    <source>
        <dbReference type="ARBA" id="ARBA00009850"/>
    </source>
</evidence>
<comment type="caution">
    <text evidence="14">The sequence shown here is derived from an EMBL/GenBank/DDBJ whole genome shotgun (WGS) entry which is preliminary data.</text>
</comment>
<dbReference type="Pfam" id="PF09349">
    <property type="entry name" value="OHCU_decarbox"/>
    <property type="match status" value="1"/>
</dbReference>
<evidence type="ECO:0000256" key="8">
    <source>
        <dbReference type="ARBA" id="ARBA00022793"/>
    </source>
</evidence>
<reference evidence="14 15" key="1">
    <citation type="submission" date="2019-07" db="EMBL/GenBank/DDBJ databases">
        <title>Whole genome shotgun sequence of Reyranella soli NBRC 108950.</title>
        <authorList>
            <person name="Hosoyama A."/>
            <person name="Uohara A."/>
            <person name="Ohji S."/>
            <person name="Ichikawa N."/>
        </authorList>
    </citation>
    <scope>NUCLEOTIDE SEQUENCE [LARGE SCALE GENOMIC DNA]</scope>
    <source>
        <strain evidence="14 15">NBRC 108950</strain>
    </source>
</reference>
<comment type="catalytic activity">
    <reaction evidence="1">
        <text>5-hydroxyisourate + H2O = 5-hydroxy-2-oxo-4-ureido-2,5-dihydro-1H-imidazole-5-carboxylate + H(+)</text>
        <dbReference type="Rhea" id="RHEA:23736"/>
        <dbReference type="ChEBI" id="CHEBI:15377"/>
        <dbReference type="ChEBI" id="CHEBI:15378"/>
        <dbReference type="ChEBI" id="CHEBI:18072"/>
        <dbReference type="ChEBI" id="CHEBI:58639"/>
        <dbReference type="EC" id="3.5.2.17"/>
    </reaction>
</comment>
<feature type="binding site" evidence="11">
    <location>
        <position position="226"/>
    </location>
    <ligand>
        <name>substrate</name>
    </ligand>
</feature>
<evidence type="ECO:0000313" key="14">
    <source>
        <dbReference type="EMBL" id="GEP53199.1"/>
    </source>
</evidence>
<feature type="binding site" evidence="11">
    <location>
        <position position="295"/>
    </location>
    <ligand>
        <name>substrate</name>
    </ligand>
</feature>
<dbReference type="EMBL" id="BKAJ01000004">
    <property type="protein sequence ID" value="GEP53199.1"/>
    <property type="molecule type" value="Genomic_DNA"/>
</dbReference>
<dbReference type="InterPro" id="IPR000895">
    <property type="entry name" value="Transthyretin/HIU_hydrolase"/>
</dbReference>
<keyword evidence="7" id="KW-0659">Purine metabolism</keyword>
<name>A0A512N2J1_9HYPH</name>
<dbReference type="PANTHER" id="PTHR43466">
    <property type="entry name" value="2-OXO-4-HYDROXY-4-CARBOXY-5-UREIDOIMIDAZOLINE DECARBOXYLASE-RELATED"/>
    <property type="match status" value="1"/>
</dbReference>
<dbReference type="Proteomes" id="UP000321058">
    <property type="component" value="Unassembled WGS sequence"/>
</dbReference>
<comment type="similarity">
    <text evidence="5">Belongs to the transthyretin family. 5-hydroxyisourate hydrolase subfamily.</text>
</comment>
<keyword evidence="15" id="KW-1185">Reference proteome</keyword>
<dbReference type="Gene3D" id="2.60.40.180">
    <property type="entry name" value="Transthyretin/hydroxyisourate hydrolase domain"/>
    <property type="match status" value="1"/>
</dbReference>
<dbReference type="FunFam" id="2.60.40.180:FF:000005">
    <property type="entry name" value="5-hydroxyisourate hydrolase"/>
    <property type="match status" value="1"/>
</dbReference>
<evidence type="ECO:0000313" key="15">
    <source>
        <dbReference type="Proteomes" id="UP000321058"/>
    </source>
</evidence>
<evidence type="ECO:0000256" key="6">
    <source>
        <dbReference type="ARBA" id="ARBA00011881"/>
    </source>
</evidence>
<feature type="domain" description="Transthyretin/hydroxyisourate hydrolase" evidence="12">
    <location>
        <begin position="185"/>
        <end position="297"/>
    </location>
</feature>
<evidence type="ECO:0000256" key="9">
    <source>
        <dbReference type="ARBA" id="ARBA00022801"/>
    </source>
</evidence>
<dbReference type="GO" id="GO:0019628">
    <property type="term" value="P:urate catabolic process"/>
    <property type="evidence" value="ECO:0007669"/>
    <property type="project" value="UniProtKB-UniPathway"/>
</dbReference>
<dbReference type="CDD" id="cd05822">
    <property type="entry name" value="TLP_HIUase"/>
    <property type="match status" value="1"/>
</dbReference>
<evidence type="ECO:0000259" key="13">
    <source>
        <dbReference type="Pfam" id="PF09349"/>
    </source>
</evidence>
<sequence>MLGGGMTLTLDALNRMNPADFAAAIGDTFELASWVAESAATRRPFPTVTSLHNAMIGTVRAAPREHQVEFLSGHPDLAGKAARAGAMTDDSKREQASVGLDSLSEEEFARFHRLNDAYKAKFGFPFIVCVRRHTRDSILAQFERRLGHDQATEFAAALHEVFFITRLRIAAKVTGEGMPIVNGRLSTHVLDTDAGRPAVGVAIELYEFVGEKAHYIQSAITNADGRTDQPLIGGRPLPIGRYELRFAVGDHFRSRGIATGDPPFLDIVPLRFSIAEPEGHYHVPLLCTPWSYSTYRGS</sequence>
<feature type="binding site" evidence="11">
    <location>
        <position position="188"/>
    </location>
    <ligand>
        <name>substrate</name>
    </ligand>
</feature>
<keyword evidence="9" id="KW-0378">Hydrolase</keyword>
<evidence type="ECO:0000256" key="10">
    <source>
        <dbReference type="ARBA" id="ARBA00023239"/>
    </source>
</evidence>
<dbReference type="GO" id="GO:0033971">
    <property type="term" value="F:hydroxyisourate hydrolase activity"/>
    <property type="evidence" value="ECO:0007669"/>
    <property type="project" value="UniProtKB-EC"/>
</dbReference>
<dbReference type="InterPro" id="IPR014306">
    <property type="entry name" value="Hydroxyisourate_hydrolase"/>
</dbReference>
<evidence type="ECO:0000256" key="11">
    <source>
        <dbReference type="PIRSR" id="PIRSR600895-51"/>
    </source>
</evidence>
<dbReference type="PRINTS" id="PR00189">
    <property type="entry name" value="TRNSTHYRETIN"/>
</dbReference>
<organism evidence="14 15">
    <name type="scientific">Reyranella soli</name>
    <dbReference type="NCBI Taxonomy" id="1230389"/>
    <lineage>
        <taxon>Bacteria</taxon>
        <taxon>Pseudomonadati</taxon>
        <taxon>Pseudomonadota</taxon>
        <taxon>Alphaproteobacteria</taxon>
        <taxon>Hyphomicrobiales</taxon>
        <taxon>Reyranellaceae</taxon>
        <taxon>Reyranella</taxon>
    </lineage>
</organism>
<dbReference type="GO" id="GO:0006144">
    <property type="term" value="P:purine nucleobase metabolic process"/>
    <property type="evidence" value="ECO:0007669"/>
    <property type="project" value="UniProtKB-KW"/>
</dbReference>
<dbReference type="UniPathway" id="UPA00394">
    <property type="reaction ID" value="UER00652"/>
</dbReference>
<dbReference type="Gene3D" id="1.10.3330.10">
    <property type="entry name" value="Oxo-4-hydroxy-4-carboxy-5-ureidoimidazoline decarboxylase"/>
    <property type="match status" value="1"/>
</dbReference>
<dbReference type="InterPro" id="IPR018020">
    <property type="entry name" value="OHCU_decarboxylase"/>
</dbReference>
<evidence type="ECO:0000256" key="2">
    <source>
        <dbReference type="ARBA" id="ARBA00001163"/>
    </source>
</evidence>
<dbReference type="SUPFAM" id="SSF158694">
    <property type="entry name" value="UraD-Like"/>
    <property type="match status" value="1"/>
</dbReference>
<keyword evidence="8" id="KW-0210">Decarboxylase</keyword>
<evidence type="ECO:0000256" key="4">
    <source>
        <dbReference type="ARBA" id="ARBA00004754"/>
    </source>
</evidence>
<dbReference type="InterPro" id="IPR017580">
    <property type="entry name" value="OHCU_decarboxylase-1"/>
</dbReference>
<dbReference type="NCBIfam" id="TIGR03164">
    <property type="entry name" value="UHCUDC"/>
    <property type="match status" value="1"/>
</dbReference>
<dbReference type="PROSITE" id="PS00768">
    <property type="entry name" value="TRANSTHYRETIN_1"/>
    <property type="match status" value="1"/>
</dbReference>
<evidence type="ECO:0000259" key="12">
    <source>
        <dbReference type="Pfam" id="PF00576"/>
    </source>
</evidence>
<evidence type="ECO:0000256" key="3">
    <source>
        <dbReference type="ARBA" id="ARBA00002704"/>
    </source>
</evidence>
<dbReference type="InterPro" id="IPR023418">
    <property type="entry name" value="Thyroxine_BS"/>
</dbReference>
<dbReference type="GO" id="GO:0051997">
    <property type="term" value="F:2-oxo-4-hydroxy-4-carboxy-5-ureidoimidazoline decarboxylase activity"/>
    <property type="evidence" value="ECO:0007669"/>
    <property type="project" value="UniProtKB-EC"/>
</dbReference>
<protein>
    <recommendedName>
        <fullName evidence="16">2-oxo-4-hydroxy-4-carboxy-5-ureidoimidazoline decarboxylase</fullName>
    </recommendedName>
</protein>
<dbReference type="GO" id="GO:0000255">
    <property type="term" value="P:allantoin metabolic process"/>
    <property type="evidence" value="ECO:0007669"/>
    <property type="project" value="InterPro"/>
</dbReference>
<dbReference type="InterPro" id="IPR023416">
    <property type="entry name" value="Transthyretin/HIU_hydrolase_d"/>
</dbReference>
<gene>
    <name evidence="14" type="ORF">RSO01_03650</name>
</gene>
<dbReference type="InterPro" id="IPR036778">
    <property type="entry name" value="OHCU_decarboxylase_sf"/>
</dbReference>
<accession>A0A512N2J1</accession>
<dbReference type="AlphaFoldDB" id="A0A512N2J1"/>
<dbReference type="SUPFAM" id="SSF49472">
    <property type="entry name" value="Transthyretin (synonym: prealbumin)"/>
    <property type="match status" value="1"/>
</dbReference>
<proteinExistence type="inferred from homology"/>
<dbReference type="Pfam" id="PF00576">
    <property type="entry name" value="Transthyretin"/>
    <property type="match status" value="1"/>
</dbReference>
<comment type="subunit">
    <text evidence="6">Homotetramer.</text>
</comment>
<evidence type="ECO:0000256" key="1">
    <source>
        <dbReference type="ARBA" id="ARBA00001043"/>
    </source>
</evidence>
<keyword evidence="10" id="KW-0456">Lyase</keyword>
<dbReference type="NCBIfam" id="TIGR02962">
    <property type="entry name" value="hdxy_isourate"/>
    <property type="match status" value="1"/>
</dbReference>
<feature type="domain" description="Oxo-4-hydroxy-4-carboxy-5-ureidoimidazoline decarboxylase" evidence="13">
    <location>
        <begin position="14"/>
        <end position="169"/>
    </location>
</feature>
<comment type="catalytic activity">
    <reaction evidence="2">
        <text>5-hydroxy-2-oxo-4-ureido-2,5-dihydro-1H-imidazole-5-carboxylate + H(+) = (S)-allantoin + CO2</text>
        <dbReference type="Rhea" id="RHEA:26301"/>
        <dbReference type="ChEBI" id="CHEBI:15378"/>
        <dbReference type="ChEBI" id="CHEBI:15678"/>
        <dbReference type="ChEBI" id="CHEBI:16526"/>
        <dbReference type="ChEBI" id="CHEBI:58639"/>
        <dbReference type="EC" id="4.1.1.97"/>
    </reaction>
</comment>
<evidence type="ECO:0000256" key="7">
    <source>
        <dbReference type="ARBA" id="ARBA00022631"/>
    </source>
</evidence>
<dbReference type="InterPro" id="IPR036817">
    <property type="entry name" value="Transthyretin/HIU_hydrolase_sf"/>
</dbReference>
<evidence type="ECO:0008006" key="16">
    <source>
        <dbReference type="Google" id="ProtNLM"/>
    </source>
</evidence>
<comment type="function">
    <text evidence="3">Catalyzes the hydrolysis of 5-hydroxyisourate (HIU) to 2-oxo-4-hydroxy-4-carboxy-5-ureidoimidazoline (OHCU).</text>
</comment>